<evidence type="ECO:0000259" key="3">
    <source>
        <dbReference type="Pfam" id="PF00561"/>
    </source>
</evidence>
<dbReference type="SUPFAM" id="SSF53474">
    <property type="entry name" value="alpha/beta-Hydrolases"/>
    <property type="match status" value="1"/>
</dbReference>
<accession>A0A8J2T088</accession>
<dbReference type="GO" id="GO:0006535">
    <property type="term" value="P:cysteine biosynthetic process from serine"/>
    <property type="evidence" value="ECO:0007669"/>
    <property type="project" value="TreeGrafter"/>
</dbReference>
<dbReference type="Pfam" id="PF00561">
    <property type="entry name" value="Abhydrolase_1"/>
    <property type="match status" value="1"/>
</dbReference>
<dbReference type="NCBIfam" id="TIGR01392">
    <property type="entry name" value="homoserO_Ac_trn"/>
    <property type="match status" value="1"/>
</dbReference>
<evidence type="ECO:0000256" key="1">
    <source>
        <dbReference type="ARBA" id="ARBA00006886"/>
    </source>
</evidence>
<dbReference type="GO" id="GO:0009086">
    <property type="term" value="P:methionine biosynthetic process"/>
    <property type="evidence" value="ECO:0007669"/>
    <property type="project" value="TreeGrafter"/>
</dbReference>
<dbReference type="EMBL" id="HG316454">
    <property type="protein sequence ID" value="CDF87298.1"/>
    <property type="molecule type" value="Genomic_DNA"/>
</dbReference>
<dbReference type="AlphaFoldDB" id="A0A8J2T088"/>
<dbReference type="InterPro" id="IPR029058">
    <property type="entry name" value="AB_hydrolase_fold"/>
</dbReference>
<feature type="domain" description="AB hydrolase-1" evidence="3">
    <location>
        <begin position="114"/>
        <end position="359"/>
    </location>
</feature>
<dbReference type="NCBIfam" id="NF001209">
    <property type="entry name" value="PRK00175.1"/>
    <property type="match status" value="1"/>
</dbReference>
<feature type="region of interest" description="Disordered" evidence="2">
    <location>
        <begin position="384"/>
        <end position="406"/>
    </location>
</feature>
<dbReference type="InterPro" id="IPR008220">
    <property type="entry name" value="HAT_MetX-like"/>
</dbReference>
<comment type="similarity">
    <text evidence="1">Belongs to the AB hydrolase superfamily. MetX family.</text>
</comment>
<name>A0A8J2T088_ZYGB2</name>
<dbReference type="GO" id="GO:0009092">
    <property type="term" value="P:homoserine metabolic process"/>
    <property type="evidence" value="ECO:0007669"/>
    <property type="project" value="TreeGrafter"/>
</dbReference>
<proteinExistence type="inferred from homology"/>
<evidence type="ECO:0000313" key="4">
    <source>
        <dbReference type="EMBL" id="CDF87298.1"/>
    </source>
</evidence>
<dbReference type="Gene3D" id="3.40.50.1820">
    <property type="entry name" value="alpha/beta hydrolase"/>
    <property type="match status" value="1"/>
</dbReference>
<dbReference type="GO" id="GO:0005739">
    <property type="term" value="C:mitochondrion"/>
    <property type="evidence" value="ECO:0007669"/>
    <property type="project" value="TreeGrafter"/>
</dbReference>
<dbReference type="GO" id="GO:0009001">
    <property type="term" value="F:serine O-acetyltransferase activity"/>
    <property type="evidence" value="ECO:0007669"/>
    <property type="project" value="TreeGrafter"/>
</dbReference>
<dbReference type="PANTHER" id="PTHR32268:SF16">
    <property type="entry name" value="SERINE O-SUCCINYLTRANSFERASE"/>
    <property type="match status" value="1"/>
</dbReference>
<sequence length="492" mass="55535">MRSLISFMKPNVVLLRAKRFKSGGGSTNPAMKFPCLDKMEQVSEELRNQSTCSTSSNVALGTQGQNEPVYGKVKSGFHLFKSERPFYTDYGGVLPSFQIAYETWGTLNEDKSNAVLIHTGLSASSHAHSTSMNDQPGWWEKFIGPGNICLDTNKWFLICTNVLGGCYGSTGPSSPDPSDNLFYATRFPMLSVHDMVRAQYRLITEHFGIEKLYASMGSSMGGMQSLAYGQLFPDKVHKVVSVSACARSHPSSIAMRHAQRQVLMADRNWNRGFYYPTADQPNRIPPHVGMKLAREIATVTYRSGPEWENRFGTERLDDEQPPVLCPDFLIETYLDHQGEKFSLEYDANSFLYISKTMDLFDLSLSHLKRSQRRRKTAERLYEEDKLNQVQNPLPSKTSNRKKRRTTTVEQAYEDLRQGVKPLLSNDVLIVGVKSDGLMPCWQQREIYQLLGGDSNPKVTHVELQESESYFGHDTFLLDVEHVGGSIGKFLCK</sequence>
<evidence type="ECO:0000256" key="2">
    <source>
        <dbReference type="SAM" id="MobiDB-lite"/>
    </source>
</evidence>
<dbReference type="HAMAP" id="MF_00296">
    <property type="entry name" value="MetX_acyltransf"/>
    <property type="match status" value="1"/>
</dbReference>
<evidence type="ECO:0000313" key="5">
    <source>
        <dbReference type="Proteomes" id="UP000019375"/>
    </source>
</evidence>
<dbReference type="InterPro" id="IPR000073">
    <property type="entry name" value="AB_hydrolase_1"/>
</dbReference>
<dbReference type="OrthoDB" id="444135at2759"/>
<gene>
    <name evidence="4" type="ORF">BN860_03246g</name>
</gene>
<protein>
    <submittedName>
        <fullName evidence="4">BN860_03246g1_1</fullName>
    </submittedName>
</protein>
<dbReference type="PIRSF" id="PIRSF000443">
    <property type="entry name" value="Homoser_Ac_trans"/>
    <property type="match status" value="1"/>
</dbReference>
<organism evidence="4 5">
    <name type="scientific">Zygosaccharomyces bailii (strain CLIB 213 / ATCC 58445 / CBS 680 / BCRC 21525 / NBRC 1098 / NCYC 1416 / NRRL Y-2227)</name>
    <dbReference type="NCBI Taxonomy" id="1333698"/>
    <lineage>
        <taxon>Eukaryota</taxon>
        <taxon>Fungi</taxon>
        <taxon>Dikarya</taxon>
        <taxon>Ascomycota</taxon>
        <taxon>Saccharomycotina</taxon>
        <taxon>Saccharomycetes</taxon>
        <taxon>Saccharomycetales</taxon>
        <taxon>Saccharomycetaceae</taxon>
        <taxon>Zygosaccharomyces</taxon>
    </lineage>
</organism>
<dbReference type="GO" id="GO:0004414">
    <property type="term" value="F:homoserine O-acetyltransferase activity"/>
    <property type="evidence" value="ECO:0007669"/>
    <property type="project" value="TreeGrafter"/>
</dbReference>
<reference evidence="5" key="1">
    <citation type="journal article" date="2013" name="Genome Announc.">
        <title>Genome sequence of the food spoilage yeast Zygosaccharomyces bailii CLIB 213(T).</title>
        <authorList>
            <person name="Galeote V."/>
            <person name="Bigey F."/>
            <person name="Devillers H."/>
            <person name="Neuveglise C."/>
            <person name="Dequin S."/>
        </authorList>
    </citation>
    <scope>NUCLEOTIDE SEQUENCE [LARGE SCALE GENOMIC DNA]</scope>
    <source>
        <strain evidence="5">CLIB 213 / ATCC 58445 / CBS 680 / CCRC 21525 / NBRC 1098 / NCYC 1416 / NRRL Y-2227</strain>
    </source>
</reference>
<keyword evidence="5" id="KW-1185">Reference proteome</keyword>
<dbReference type="PANTHER" id="PTHR32268">
    <property type="entry name" value="HOMOSERINE O-ACETYLTRANSFERASE"/>
    <property type="match status" value="1"/>
</dbReference>
<dbReference type="Proteomes" id="UP000019375">
    <property type="component" value="Unassembled WGS sequence"/>
</dbReference>